<name>A0AA48RCN2_9ZZZZ</name>
<dbReference type="PANTHER" id="PTHR30050">
    <property type="entry name" value="CHROMOSOMAL REPLICATION INITIATOR PROTEIN DNAA"/>
    <property type="match status" value="1"/>
</dbReference>
<dbReference type="EMBL" id="OY288114">
    <property type="protein sequence ID" value="CAJ0861249.1"/>
    <property type="molecule type" value="Genomic_DNA"/>
</dbReference>
<dbReference type="GO" id="GO:0005886">
    <property type="term" value="C:plasma membrane"/>
    <property type="evidence" value="ECO:0007669"/>
    <property type="project" value="TreeGrafter"/>
</dbReference>
<sequence length="234" mass="25024">MGDGVRTPAQLPLELSLAPRFGREDFLAAPSNVAALAMVENWPDWPDRILTLIGPAGSGKSHLLAIFAERVGALRADAADLPTLAALAEAAPQAIALDDVDRVQDETALFHLLNFAVEHRVYVLMSARRTATAAEIALPDLLSRLRRAPVVEIGAPDDELMRAVLEKLFRDRQLLVEPPALAYAALRLERSLDAARAFVAALDRASLAQGRPVTRALAAQVIEAFAGAGDAAED</sequence>
<proteinExistence type="predicted"/>
<dbReference type="PANTHER" id="PTHR30050:SF5">
    <property type="entry name" value="DNAA REGULATORY INACTIVATOR HDA"/>
    <property type="match status" value="1"/>
</dbReference>
<accession>A0AA48RCN2</accession>
<evidence type="ECO:0000313" key="1">
    <source>
        <dbReference type="EMBL" id="CAJ0861249.1"/>
    </source>
</evidence>
<dbReference type="InterPro" id="IPR027417">
    <property type="entry name" value="P-loop_NTPase"/>
</dbReference>
<dbReference type="AlphaFoldDB" id="A0AA48RCN2"/>
<gene>
    <name evidence="1" type="ORF">AMST5_01377</name>
</gene>
<evidence type="ECO:0008006" key="2">
    <source>
        <dbReference type="Google" id="ProtNLM"/>
    </source>
</evidence>
<reference evidence="1" key="1">
    <citation type="submission" date="2023-07" db="EMBL/GenBank/DDBJ databases">
        <authorList>
            <person name="Pelsma A.J. K."/>
        </authorList>
    </citation>
    <scope>NUCLEOTIDE SEQUENCE</scope>
</reference>
<dbReference type="Gene3D" id="1.10.8.60">
    <property type="match status" value="1"/>
</dbReference>
<protein>
    <recommendedName>
        <fullName evidence="2">Chromosomal replication initiator protein DnaA domain-containing protein</fullName>
    </recommendedName>
</protein>
<dbReference type="GO" id="GO:0006270">
    <property type="term" value="P:DNA replication initiation"/>
    <property type="evidence" value="ECO:0007669"/>
    <property type="project" value="TreeGrafter"/>
</dbReference>
<dbReference type="GO" id="GO:0003688">
    <property type="term" value="F:DNA replication origin binding"/>
    <property type="evidence" value="ECO:0007669"/>
    <property type="project" value="TreeGrafter"/>
</dbReference>
<dbReference type="Gene3D" id="3.40.50.300">
    <property type="entry name" value="P-loop containing nucleotide triphosphate hydrolases"/>
    <property type="match status" value="1"/>
</dbReference>
<dbReference type="SUPFAM" id="SSF52540">
    <property type="entry name" value="P-loop containing nucleoside triphosphate hydrolases"/>
    <property type="match status" value="1"/>
</dbReference>
<organism evidence="1">
    <name type="scientific">freshwater sediment metagenome</name>
    <dbReference type="NCBI Taxonomy" id="556182"/>
    <lineage>
        <taxon>unclassified sequences</taxon>
        <taxon>metagenomes</taxon>
        <taxon>ecological metagenomes</taxon>
    </lineage>
</organism>